<evidence type="ECO:0000313" key="2">
    <source>
        <dbReference type="EMBL" id="KAJ5716322.1"/>
    </source>
</evidence>
<name>A0AAD6MTN9_9EURO</name>
<evidence type="ECO:0000256" key="1">
    <source>
        <dbReference type="SAM" id="MobiDB-lite"/>
    </source>
</evidence>
<organism evidence="2 3">
    <name type="scientific">Penicillium malachiteum</name>
    <dbReference type="NCBI Taxonomy" id="1324776"/>
    <lineage>
        <taxon>Eukaryota</taxon>
        <taxon>Fungi</taxon>
        <taxon>Dikarya</taxon>
        <taxon>Ascomycota</taxon>
        <taxon>Pezizomycotina</taxon>
        <taxon>Eurotiomycetes</taxon>
        <taxon>Eurotiomycetidae</taxon>
        <taxon>Eurotiales</taxon>
        <taxon>Aspergillaceae</taxon>
        <taxon>Penicillium</taxon>
    </lineage>
</organism>
<proteinExistence type="predicted"/>
<comment type="caution">
    <text evidence="2">The sequence shown here is derived from an EMBL/GenBank/DDBJ whole genome shotgun (WGS) entry which is preliminary data.</text>
</comment>
<reference evidence="2" key="2">
    <citation type="submission" date="2023-01" db="EMBL/GenBank/DDBJ databases">
        <authorList>
            <person name="Petersen C."/>
        </authorList>
    </citation>
    <scope>NUCLEOTIDE SEQUENCE</scope>
    <source>
        <strain evidence="2">IBT 17514</strain>
    </source>
</reference>
<gene>
    <name evidence="2" type="ORF">N7493_008233</name>
</gene>
<feature type="region of interest" description="Disordered" evidence="1">
    <location>
        <begin position="30"/>
        <end position="104"/>
    </location>
</feature>
<feature type="compositionally biased region" description="Basic and acidic residues" evidence="1">
    <location>
        <begin position="67"/>
        <end position="77"/>
    </location>
</feature>
<reference evidence="2" key="1">
    <citation type="journal article" date="2023" name="IMA Fungus">
        <title>Comparative genomic study of the Penicillium genus elucidates a diverse pangenome and 15 lateral gene transfer events.</title>
        <authorList>
            <person name="Petersen C."/>
            <person name="Sorensen T."/>
            <person name="Nielsen M.R."/>
            <person name="Sondergaard T.E."/>
            <person name="Sorensen J.L."/>
            <person name="Fitzpatrick D.A."/>
            <person name="Frisvad J.C."/>
            <person name="Nielsen K.L."/>
        </authorList>
    </citation>
    <scope>NUCLEOTIDE SEQUENCE</scope>
    <source>
        <strain evidence="2">IBT 17514</strain>
    </source>
</reference>
<dbReference type="Proteomes" id="UP001215712">
    <property type="component" value="Unassembled WGS sequence"/>
</dbReference>
<dbReference type="EMBL" id="JAQJAN010000012">
    <property type="protein sequence ID" value="KAJ5716322.1"/>
    <property type="molecule type" value="Genomic_DNA"/>
</dbReference>
<protein>
    <submittedName>
        <fullName evidence="2">Uncharacterized protein</fullName>
    </submittedName>
</protein>
<evidence type="ECO:0000313" key="3">
    <source>
        <dbReference type="Proteomes" id="UP001215712"/>
    </source>
</evidence>
<feature type="region of interest" description="Disordered" evidence="1">
    <location>
        <begin position="116"/>
        <end position="139"/>
    </location>
</feature>
<sequence>MAGTIAAATKREQPLDLFLCQCCACYQPPPPAPASAIPDEPPRKRRKHQDDQSLVSDTHGLACGSESKAKDKEEERLILVSSNEPDADIARGFESDDDGTLPRSVEVDHDLDSMLDQDAEVEDSDGSITDFEEEFDMDI</sequence>
<keyword evidence="3" id="KW-1185">Reference proteome</keyword>
<dbReference type="AlphaFoldDB" id="A0AAD6MTN9"/>
<accession>A0AAD6MTN9</accession>